<feature type="non-terminal residue" evidence="2">
    <location>
        <position position="105"/>
    </location>
</feature>
<evidence type="ECO:0000313" key="2">
    <source>
        <dbReference type="EMBL" id="CAB0008771.1"/>
    </source>
</evidence>
<keyword evidence="3" id="KW-1185">Reference proteome</keyword>
<gene>
    <name evidence="2" type="ORF">NTEN_LOCUS13991</name>
</gene>
<organism evidence="2 3">
    <name type="scientific">Nesidiocoris tenuis</name>
    <dbReference type="NCBI Taxonomy" id="355587"/>
    <lineage>
        <taxon>Eukaryota</taxon>
        <taxon>Metazoa</taxon>
        <taxon>Ecdysozoa</taxon>
        <taxon>Arthropoda</taxon>
        <taxon>Hexapoda</taxon>
        <taxon>Insecta</taxon>
        <taxon>Pterygota</taxon>
        <taxon>Neoptera</taxon>
        <taxon>Paraneoptera</taxon>
        <taxon>Hemiptera</taxon>
        <taxon>Heteroptera</taxon>
        <taxon>Panheteroptera</taxon>
        <taxon>Cimicomorpha</taxon>
        <taxon>Miridae</taxon>
        <taxon>Dicyphina</taxon>
        <taxon>Nesidiocoris</taxon>
    </lineage>
</organism>
<dbReference type="Gene3D" id="1.20.1740.10">
    <property type="entry name" value="Amino acid/polyamine transporter I"/>
    <property type="match status" value="1"/>
</dbReference>
<evidence type="ECO:0000313" key="3">
    <source>
        <dbReference type="Proteomes" id="UP000479000"/>
    </source>
</evidence>
<evidence type="ECO:0000256" key="1">
    <source>
        <dbReference type="SAM" id="Phobius"/>
    </source>
</evidence>
<dbReference type="EMBL" id="CADCXU010020856">
    <property type="protein sequence ID" value="CAB0008771.1"/>
    <property type="molecule type" value="Genomic_DNA"/>
</dbReference>
<dbReference type="GO" id="GO:0015179">
    <property type="term" value="F:L-amino acid transmembrane transporter activity"/>
    <property type="evidence" value="ECO:0007669"/>
    <property type="project" value="TreeGrafter"/>
</dbReference>
<name>A0A6H5GW83_9HEMI</name>
<reference evidence="2 3" key="1">
    <citation type="submission" date="2020-02" db="EMBL/GenBank/DDBJ databases">
        <authorList>
            <person name="Ferguson B K."/>
        </authorList>
    </citation>
    <scope>NUCLEOTIDE SEQUENCE [LARGE SCALE GENOMIC DNA]</scope>
</reference>
<dbReference type="PANTHER" id="PTHR11785:SF240">
    <property type="entry name" value="LD25378P"/>
    <property type="match status" value="1"/>
</dbReference>
<feature type="transmembrane region" description="Helical" evidence="1">
    <location>
        <begin position="12"/>
        <end position="36"/>
    </location>
</feature>
<dbReference type="PANTHER" id="PTHR11785">
    <property type="entry name" value="AMINO ACID TRANSPORTER"/>
    <property type="match status" value="1"/>
</dbReference>
<feature type="transmembrane region" description="Helical" evidence="1">
    <location>
        <begin position="76"/>
        <end position="94"/>
    </location>
</feature>
<dbReference type="InterPro" id="IPR050598">
    <property type="entry name" value="AminoAcid_Transporter"/>
</dbReference>
<feature type="transmembrane region" description="Helical" evidence="1">
    <location>
        <begin position="48"/>
        <end position="70"/>
    </location>
</feature>
<keyword evidence="1" id="KW-0812">Transmembrane</keyword>
<keyword evidence="1" id="KW-1133">Transmembrane helix</keyword>
<dbReference type="Proteomes" id="UP000479000">
    <property type="component" value="Unassembled WGS sequence"/>
</dbReference>
<dbReference type="OrthoDB" id="3257095at2759"/>
<dbReference type="AlphaFoldDB" id="A0A6H5GW83"/>
<keyword evidence="1" id="KW-0472">Membrane</keyword>
<evidence type="ECO:0008006" key="4">
    <source>
        <dbReference type="Google" id="ProtNLM"/>
    </source>
</evidence>
<proteinExistence type="predicted"/>
<accession>A0A6H5GW83</accession>
<protein>
    <recommendedName>
        <fullName evidence="4">Amino acid permease/ SLC12A domain-containing protein</fullName>
    </recommendedName>
</protein>
<sequence length="105" mass="12094">MSIVYLMIEDVYILIDYVSFVEALFTLMSVCGLLWLRYTRPQANRPIKVNLILPILFFIICIFLVTLPCYVRPMEVGVGLIIIVSGIPVYYLFISQRAPVFDRLG</sequence>